<comment type="cofactor">
    <cofactor evidence="9">
        <name>NAD(+)</name>
        <dbReference type="ChEBI" id="CHEBI:57540"/>
    </cofactor>
    <text evidence="9">Binds 1 NAD(+) per subunit.</text>
</comment>
<name>A0ABV6AY16_9DEIO</name>
<dbReference type="PANTHER" id="PTHR32092">
    <property type="entry name" value="6-PHOSPHO-BETA-GLUCOSIDASE-RELATED"/>
    <property type="match status" value="1"/>
</dbReference>
<evidence type="ECO:0000256" key="8">
    <source>
        <dbReference type="ARBA" id="ARBA00023295"/>
    </source>
</evidence>
<protein>
    <recommendedName>
        <fullName evidence="10">Glycosyl hydrolase family 4 C-terminal domain-containing protein</fullName>
    </recommendedName>
</protein>
<keyword evidence="4 9" id="KW-0378">Hydrolase</keyword>
<evidence type="ECO:0000256" key="9">
    <source>
        <dbReference type="RuleBase" id="RU361152"/>
    </source>
</evidence>
<reference evidence="11 12" key="1">
    <citation type="submission" date="2024-09" db="EMBL/GenBank/DDBJ databases">
        <authorList>
            <person name="Sun Q."/>
            <person name="Mori K."/>
        </authorList>
    </citation>
    <scope>NUCLEOTIDE SEQUENCE [LARGE SCALE GENOMIC DNA]</scope>
    <source>
        <strain evidence="11 12">JCM 13503</strain>
    </source>
</reference>
<dbReference type="Proteomes" id="UP001589733">
    <property type="component" value="Unassembled WGS sequence"/>
</dbReference>
<keyword evidence="12" id="KW-1185">Reference proteome</keyword>
<evidence type="ECO:0000259" key="10">
    <source>
        <dbReference type="Pfam" id="PF11975"/>
    </source>
</evidence>
<dbReference type="Pfam" id="PF11975">
    <property type="entry name" value="Glyco_hydro_4C"/>
    <property type="match status" value="1"/>
</dbReference>
<evidence type="ECO:0000256" key="4">
    <source>
        <dbReference type="ARBA" id="ARBA00022801"/>
    </source>
</evidence>
<organism evidence="11 12">
    <name type="scientific">Deinococcus oregonensis</name>
    <dbReference type="NCBI Taxonomy" id="1805970"/>
    <lineage>
        <taxon>Bacteria</taxon>
        <taxon>Thermotogati</taxon>
        <taxon>Deinococcota</taxon>
        <taxon>Deinococci</taxon>
        <taxon>Deinococcales</taxon>
        <taxon>Deinococcaceae</taxon>
        <taxon>Deinococcus</taxon>
    </lineage>
</organism>
<comment type="similarity">
    <text evidence="2 9">Belongs to the glycosyl hydrolase 4 family.</text>
</comment>
<dbReference type="InterPro" id="IPR015955">
    <property type="entry name" value="Lactate_DH/Glyco_Ohase_4_C"/>
</dbReference>
<evidence type="ECO:0000256" key="1">
    <source>
        <dbReference type="ARBA" id="ARBA00001936"/>
    </source>
</evidence>
<feature type="domain" description="Glycosyl hydrolase family 4 C-terminal" evidence="10">
    <location>
        <begin position="193"/>
        <end position="416"/>
    </location>
</feature>
<dbReference type="InterPro" id="IPR022616">
    <property type="entry name" value="Glyco_hydro_4_C"/>
</dbReference>
<keyword evidence="8 9" id="KW-0326">Glycosidase</keyword>
<dbReference type="Gene3D" id="3.90.1820.10">
    <property type="entry name" value="AglA-like glucosidase"/>
    <property type="match status" value="1"/>
</dbReference>
<evidence type="ECO:0000256" key="6">
    <source>
        <dbReference type="ARBA" id="ARBA00023211"/>
    </source>
</evidence>
<evidence type="ECO:0000313" key="11">
    <source>
        <dbReference type="EMBL" id="MFB9991131.1"/>
    </source>
</evidence>
<dbReference type="PANTHER" id="PTHR32092:SF6">
    <property type="entry name" value="ALPHA-GALACTOSIDASE"/>
    <property type="match status" value="1"/>
</dbReference>
<comment type="caution">
    <text evidence="11">The sequence shown here is derived from an EMBL/GenBank/DDBJ whole genome shotgun (WGS) entry which is preliminary data.</text>
</comment>
<dbReference type="SUPFAM" id="SSF51735">
    <property type="entry name" value="NAD(P)-binding Rossmann-fold domains"/>
    <property type="match status" value="1"/>
</dbReference>
<dbReference type="InterPro" id="IPR053715">
    <property type="entry name" value="GH4_Enzyme_sf"/>
</dbReference>
<evidence type="ECO:0000256" key="3">
    <source>
        <dbReference type="ARBA" id="ARBA00022723"/>
    </source>
</evidence>
<gene>
    <name evidence="11" type="ORF">ACFFLM_03915</name>
</gene>
<keyword evidence="7" id="KW-0119">Carbohydrate metabolism</keyword>
<comment type="cofactor">
    <cofactor evidence="1">
        <name>Mn(2+)</name>
        <dbReference type="ChEBI" id="CHEBI:29035"/>
    </cofactor>
</comment>
<dbReference type="EMBL" id="JBHLYR010000013">
    <property type="protein sequence ID" value="MFB9991131.1"/>
    <property type="molecule type" value="Genomic_DNA"/>
</dbReference>
<evidence type="ECO:0000256" key="2">
    <source>
        <dbReference type="ARBA" id="ARBA00010141"/>
    </source>
</evidence>
<evidence type="ECO:0000256" key="5">
    <source>
        <dbReference type="ARBA" id="ARBA00023027"/>
    </source>
</evidence>
<dbReference type="RefSeq" id="WP_380005756.1">
    <property type="nucleotide sequence ID" value="NZ_JBHLYR010000013.1"/>
</dbReference>
<proteinExistence type="inferred from homology"/>
<evidence type="ECO:0000256" key="7">
    <source>
        <dbReference type="ARBA" id="ARBA00023277"/>
    </source>
</evidence>
<keyword evidence="5 9" id="KW-0520">NAD</keyword>
<evidence type="ECO:0000313" key="12">
    <source>
        <dbReference type="Proteomes" id="UP001589733"/>
    </source>
</evidence>
<accession>A0ABV6AY16</accession>
<dbReference type="Pfam" id="PF02056">
    <property type="entry name" value="Glyco_hydro_4"/>
    <property type="match status" value="1"/>
</dbReference>
<keyword evidence="3" id="KW-0479">Metal-binding</keyword>
<keyword evidence="6" id="KW-0464">Manganese</keyword>
<sequence>MTRIVITGAGGMTFPLTLTADLLALPALHGAALVLHDPDLGRATRTAHAAQAIAEAHNLPLDLTVTDDRRAALRGATHVLLTFQVGGLEAYRTDLEIPRRFGVDCVVSDTLNPGGVMRFLRSTPAFEALAQDVLELCPDALILNYTNPMAMNCLYLQRLGLHVVGLCHSIPGTAQVISGLLDLEDQPLVYRAAGINHQAWFIHLSSGGLDLQERLRNTLRARFLPAWGGTTPWTEGAATYTGGQERVRAELMETFGYFTSESSHHASEYVPYFRASPQSVQAHLPRRWDYLRTAQGLVGQEEALTLQAVERLRIHLQPSGEFGMPIIAAQVGGPPAEVYVNVSNDGWISNLPTEACVEVPARVDAGGVHPETIGRLPGACAGLNLTGIALQTAVVEAAVQRDVLALTGAFALDPLTARLLDLPGIRQMARELMQAQARWMPPWVQAALA</sequence>
<dbReference type="InterPro" id="IPR001088">
    <property type="entry name" value="Glyco_hydro_4"/>
</dbReference>
<dbReference type="SUPFAM" id="SSF56327">
    <property type="entry name" value="LDH C-terminal domain-like"/>
    <property type="match status" value="1"/>
</dbReference>
<dbReference type="PRINTS" id="PR00732">
    <property type="entry name" value="GLHYDRLASE4"/>
</dbReference>
<dbReference type="InterPro" id="IPR036291">
    <property type="entry name" value="NAD(P)-bd_dom_sf"/>
</dbReference>